<accession>A0AAD4QLE1</accession>
<protein>
    <submittedName>
        <fullName evidence="2">Uncharacterized protein</fullName>
    </submittedName>
</protein>
<name>A0AAD4QLE1_9AGAM</name>
<sequence length="288" mass="30839">MRGNVVDGASRGDMELRGYSVKVLIDGFDGLFVKQACLKSGFKDSGFTGGFGFQVVDYGNRLERHRFQDQGSGSLSRQGTRRRRLVGQVSMWSSVFKRRVPSRSGFGVLARTSRLSGFGILARNKISRLSGFRDSKNAPSLDSSKSSMVLGLAVGVTGIRGPFGGLPRPQSSRGQYVDHDKAKESSRGQYVDHDKARNRSRGQYVDHDKSRDQDGSSFGVGVRDASSSPHAFGPSACVGSGQSGSQSIKAIKSGCSDSKARAFAGVTGEPNPLKSHLGRGLKGLLKDL</sequence>
<gene>
    <name evidence="2" type="ORF">B0F90DRAFT_1820085</name>
</gene>
<feature type="compositionally biased region" description="Basic and acidic residues" evidence="1">
    <location>
        <begin position="176"/>
        <end position="197"/>
    </location>
</feature>
<proteinExistence type="predicted"/>
<evidence type="ECO:0000256" key="1">
    <source>
        <dbReference type="SAM" id="MobiDB-lite"/>
    </source>
</evidence>
<keyword evidence="3" id="KW-1185">Reference proteome</keyword>
<dbReference type="AlphaFoldDB" id="A0AAD4QLE1"/>
<evidence type="ECO:0000313" key="3">
    <source>
        <dbReference type="Proteomes" id="UP001203297"/>
    </source>
</evidence>
<comment type="caution">
    <text evidence="2">The sequence shown here is derived from an EMBL/GenBank/DDBJ whole genome shotgun (WGS) entry which is preliminary data.</text>
</comment>
<dbReference type="EMBL" id="WTXG01000050">
    <property type="protein sequence ID" value="KAI0296297.1"/>
    <property type="molecule type" value="Genomic_DNA"/>
</dbReference>
<feature type="region of interest" description="Disordered" evidence="1">
    <location>
        <begin position="233"/>
        <end position="252"/>
    </location>
</feature>
<evidence type="ECO:0000313" key="2">
    <source>
        <dbReference type="EMBL" id="KAI0296297.1"/>
    </source>
</evidence>
<organism evidence="2 3">
    <name type="scientific">Multifurca ochricompacta</name>
    <dbReference type="NCBI Taxonomy" id="376703"/>
    <lineage>
        <taxon>Eukaryota</taxon>
        <taxon>Fungi</taxon>
        <taxon>Dikarya</taxon>
        <taxon>Basidiomycota</taxon>
        <taxon>Agaricomycotina</taxon>
        <taxon>Agaricomycetes</taxon>
        <taxon>Russulales</taxon>
        <taxon>Russulaceae</taxon>
        <taxon>Multifurca</taxon>
    </lineage>
</organism>
<reference evidence="2" key="1">
    <citation type="journal article" date="2022" name="New Phytol.">
        <title>Evolutionary transition to the ectomycorrhizal habit in the genomes of a hyperdiverse lineage of mushroom-forming fungi.</title>
        <authorList>
            <person name="Looney B."/>
            <person name="Miyauchi S."/>
            <person name="Morin E."/>
            <person name="Drula E."/>
            <person name="Courty P.E."/>
            <person name="Kohler A."/>
            <person name="Kuo A."/>
            <person name="LaButti K."/>
            <person name="Pangilinan J."/>
            <person name="Lipzen A."/>
            <person name="Riley R."/>
            <person name="Andreopoulos W."/>
            <person name="He G."/>
            <person name="Johnson J."/>
            <person name="Nolan M."/>
            <person name="Tritt A."/>
            <person name="Barry K.W."/>
            <person name="Grigoriev I.V."/>
            <person name="Nagy L.G."/>
            <person name="Hibbett D."/>
            <person name="Henrissat B."/>
            <person name="Matheny P.B."/>
            <person name="Labbe J."/>
            <person name="Martin F.M."/>
        </authorList>
    </citation>
    <scope>NUCLEOTIDE SEQUENCE</scope>
    <source>
        <strain evidence="2">BPL690</strain>
    </source>
</reference>
<feature type="compositionally biased region" description="Basic and acidic residues" evidence="1">
    <location>
        <begin position="204"/>
        <end position="214"/>
    </location>
</feature>
<feature type="region of interest" description="Disordered" evidence="1">
    <location>
        <begin position="161"/>
        <end position="227"/>
    </location>
</feature>
<dbReference type="Proteomes" id="UP001203297">
    <property type="component" value="Unassembled WGS sequence"/>
</dbReference>